<dbReference type="Proteomes" id="UP000008837">
    <property type="component" value="Unassembled WGS sequence"/>
</dbReference>
<gene>
    <name evidence="7" type="ORF">MGL_3998</name>
</gene>
<organism evidence="7 8">
    <name type="scientific">Malassezia globosa (strain ATCC MYA-4612 / CBS 7966)</name>
    <name type="common">Dandruff-associated fungus</name>
    <dbReference type="NCBI Taxonomy" id="425265"/>
    <lineage>
        <taxon>Eukaryota</taxon>
        <taxon>Fungi</taxon>
        <taxon>Dikarya</taxon>
        <taxon>Basidiomycota</taxon>
        <taxon>Ustilaginomycotina</taxon>
        <taxon>Malasseziomycetes</taxon>
        <taxon>Malasseziales</taxon>
        <taxon>Malasseziaceae</taxon>
        <taxon>Malassezia</taxon>
    </lineage>
</organism>
<dbReference type="KEGG" id="mgl:MGL_3998"/>
<dbReference type="RefSeq" id="XP_001728831.1">
    <property type="nucleotide sequence ID" value="XM_001728779.1"/>
</dbReference>
<feature type="region of interest" description="Disordered" evidence="5">
    <location>
        <begin position="382"/>
        <end position="421"/>
    </location>
</feature>
<dbReference type="STRING" id="425265.A8QCE0"/>
<dbReference type="OMA" id="VWHRIVP"/>
<evidence type="ECO:0000256" key="1">
    <source>
        <dbReference type="ARBA" id="ARBA00000971"/>
    </source>
</evidence>
<dbReference type="FunCoup" id="A8QCE0">
    <property type="interactions" value="277"/>
</dbReference>
<feature type="region of interest" description="Disordered" evidence="5">
    <location>
        <begin position="340"/>
        <end position="369"/>
    </location>
</feature>
<protein>
    <recommendedName>
        <fullName evidence="6">PPIase cyclophilin-type domain-containing protein</fullName>
    </recommendedName>
</protein>
<dbReference type="InterPro" id="IPR044666">
    <property type="entry name" value="Cyclophilin_A-like"/>
</dbReference>
<dbReference type="GeneID" id="5853137"/>
<dbReference type="CDD" id="cd01925">
    <property type="entry name" value="cyclophilin_CeCYP16-like"/>
    <property type="match status" value="1"/>
</dbReference>
<feature type="domain" description="PPIase cyclophilin-type" evidence="6">
    <location>
        <begin position="22"/>
        <end position="169"/>
    </location>
</feature>
<dbReference type="AlphaFoldDB" id="A8QCE0"/>
<dbReference type="GO" id="GO:0071013">
    <property type="term" value="C:catalytic step 2 spliceosome"/>
    <property type="evidence" value="ECO:0007669"/>
    <property type="project" value="TreeGrafter"/>
</dbReference>
<dbReference type="Pfam" id="PF00160">
    <property type="entry name" value="Pro_isomerase"/>
    <property type="match status" value="1"/>
</dbReference>
<comment type="subcellular location">
    <subcellularLocation>
        <location evidence="2">Nucleus</location>
    </subcellularLocation>
</comment>
<dbReference type="Gene3D" id="2.40.100.10">
    <property type="entry name" value="Cyclophilin-like"/>
    <property type="match status" value="1"/>
</dbReference>
<dbReference type="OrthoDB" id="442970at2759"/>
<dbReference type="GO" id="GO:0003755">
    <property type="term" value="F:peptidyl-prolyl cis-trans isomerase activity"/>
    <property type="evidence" value="ECO:0007669"/>
    <property type="project" value="UniProtKB-EC"/>
</dbReference>
<name>A8QCE0_MALGO</name>
<dbReference type="InterPro" id="IPR002130">
    <property type="entry name" value="Cyclophilin-type_PPIase_dom"/>
</dbReference>
<comment type="catalytic activity">
    <reaction evidence="1">
        <text>[protein]-peptidylproline (omega=180) = [protein]-peptidylproline (omega=0)</text>
        <dbReference type="Rhea" id="RHEA:16237"/>
        <dbReference type="Rhea" id="RHEA-COMP:10747"/>
        <dbReference type="Rhea" id="RHEA-COMP:10748"/>
        <dbReference type="ChEBI" id="CHEBI:83833"/>
        <dbReference type="ChEBI" id="CHEBI:83834"/>
        <dbReference type="EC" id="5.2.1.8"/>
    </reaction>
</comment>
<dbReference type="InterPro" id="IPR029000">
    <property type="entry name" value="Cyclophilin-like_dom_sf"/>
</dbReference>
<keyword evidence="3" id="KW-0539">Nucleus</keyword>
<evidence type="ECO:0000256" key="2">
    <source>
        <dbReference type="ARBA" id="ARBA00004123"/>
    </source>
</evidence>
<dbReference type="PANTHER" id="PTHR45625:SF6">
    <property type="entry name" value="SPLICEOSOME-ASSOCIATED PROTEIN CWC27 HOMOLOG"/>
    <property type="match status" value="1"/>
</dbReference>
<proteinExistence type="inferred from homology"/>
<keyword evidence="8" id="KW-1185">Reference proteome</keyword>
<comment type="caution">
    <text evidence="7">The sequence shown here is derived from an EMBL/GenBank/DDBJ whole genome shotgun (WGS) entry which is preliminary data.</text>
</comment>
<dbReference type="EMBL" id="AAYY01000018">
    <property type="protein sequence ID" value="EDP41617.1"/>
    <property type="molecule type" value="Genomic_DNA"/>
</dbReference>
<sequence>MSSLYVTEPPTDGKVILHTAKGEIEIELWSKEAPKACRNFVALALEGYYDSCVWHRIVPNFIIQTGDPSSTGHGGESFFGAPFENEIHQRLRFNRRGLVAMANAGEKCTNESQFFITLDATPELQNKYTIFGRVVGSTIYNVLSLANIELSTSVPDRPVFPPKLLQAEVVHNPFRDLVPRITSAERAAQNSARSLAAERLASMERQRKKQKKNTTLLSFGEEEDVPPEPEAKKPMSSHDLLNDKRLSKQTYDFKKKDENKQNPLELQVSVANSSSQIHDEHRKSHMEESSLNKITAREKDPWQSTLSENSRSKVETNSVGKNAYAIPASTEVWGDEAHMREYGDSDDDDSDWRSHKFNSGGIPLHNSNDQFSVQDYQVLDSRDTRNPVAKSLGFGGSDSVQHQESQFRKDKIMAEGRRGGN</sequence>
<dbReference type="SUPFAM" id="SSF50891">
    <property type="entry name" value="Cyclophilin-like"/>
    <property type="match status" value="1"/>
</dbReference>
<dbReference type="PROSITE" id="PS50072">
    <property type="entry name" value="CSA_PPIASE_2"/>
    <property type="match status" value="1"/>
</dbReference>
<feature type="region of interest" description="Disordered" evidence="5">
    <location>
        <begin position="200"/>
        <end position="245"/>
    </location>
</feature>
<accession>A8QCE0</accession>
<dbReference type="VEuPathDB" id="FungiDB:MGL_3998"/>
<reference evidence="7 8" key="1">
    <citation type="journal article" date="2007" name="Proc. Natl. Acad. Sci. U.S.A.">
        <title>Dandruff-associated Malassezia genomes reveal convergent and divergent virulence traits shared with plant and human fungal pathogens.</title>
        <authorList>
            <person name="Xu J."/>
            <person name="Saunders C.W."/>
            <person name="Hu P."/>
            <person name="Grant R.A."/>
            <person name="Boekhout T."/>
            <person name="Kuramae E.E."/>
            <person name="Kronstad J.W."/>
            <person name="Deangelis Y.M."/>
            <person name="Reeder N.L."/>
            <person name="Johnstone K.R."/>
            <person name="Leland M."/>
            <person name="Fieno A.M."/>
            <person name="Begley W.M."/>
            <person name="Sun Y."/>
            <person name="Lacey M.P."/>
            <person name="Chaudhary T."/>
            <person name="Keough T."/>
            <person name="Chu L."/>
            <person name="Sears R."/>
            <person name="Yuan B."/>
            <person name="Dawson T.L.Jr."/>
        </authorList>
    </citation>
    <scope>NUCLEOTIDE SEQUENCE [LARGE SCALE GENOMIC DNA]</scope>
    <source>
        <strain evidence="8">ATCC MYA-4612 / CBS 7966</strain>
    </source>
</reference>
<evidence type="ECO:0000256" key="5">
    <source>
        <dbReference type="SAM" id="MobiDB-lite"/>
    </source>
</evidence>
<dbReference type="PANTHER" id="PTHR45625">
    <property type="entry name" value="PEPTIDYL-PROLYL CIS-TRANS ISOMERASE-RELATED"/>
    <property type="match status" value="1"/>
</dbReference>
<dbReference type="InParanoid" id="A8QCE0"/>
<feature type="compositionally biased region" description="Basic and acidic residues" evidence="5">
    <location>
        <begin position="405"/>
        <end position="421"/>
    </location>
</feature>
<evidence type="ECO:0000259" key="6">
    <source>
        <dbReference type="PROSITE" id="PS50072"/>
    </source>
</evidence>
<evidence type="ECO:0000313" key="8">
    <source>
        <dbReference type="Proteomes" id="UP000008837"/>
    </source>
</evidence>
<evidence type="ECO:0000313" key="7">
    <source>
        <dbReference type="EMBL" id="EDP41617.1"/>
    </source>
</evidence>
<evidence type="ECO:0000256" key="3">
    <source>
        <dbReference type="ARBA" id="ARBA00023242"/>
    </source>
</evidence>
<comment type="similarity">
    <text evidence="4">Belongs to the cyclophilin-type PPIase family. CWC27 subfamily.</text>
</comment>
<evidence type="ECO:0000256" key="4">
    <source>
        <dbReference type="ARBA" id="ARBA00038509"/>
    </source>
</evidence>
<dbReference type="PRINTS" id="PR00153">
    <property type="entry name" value="CSAPPISMRASE"/>
</dbReference>